<dbReference type="PANTHER" id="PTHR30461">
    <property type="entry name" value="DNA-INVERTASE FROM LAMBDOID PROPHAGE"/>
    <property type="match status" value="1"/>
</dbReference>
<evidence type="ECO:0000259" key="3">
    <source>
        <dbReference type="PROSITE" id="PS51736"/>
    </source>
</evidence>
<dbReference type="PaxDb" id="546414-Deide_17820"/>
<evidence type="ECO:0000256" key="1">
    <source>
        <dbReference type="SAM" id="Coils"/>
    </source>
</evidence>
<dbReference type="SMART" id="SM00857">
    <property type="entry name" value="Resolvase"/>
    <property type="match status" value="1"/>
</dbReference>
<feature type="region of interest" description="Disordered" evidence="2">
    <location>
        <begin position="636"/>
        <end position="657"/>
    </location>
</feature>
<dbReference type="Gene3D" id="3.40.50.1390">
    <property type="entry name" value="Resolvase, N-terminal catalytic domain"/>
    <property type="match status" value="1"/>
</dbReference>
<dbReference type="CDD" id="cd00338">
    <property type="entry name" value="Ser_Recombinase"/>
    <property type="match status" value="1"/>
</dbReference>
<gene>
    <name evidence="5" type="ordered locus">Deide_17820</name>
</gene>
<dbReference type="InterPro" id="IPR006119">
    <property type="entry name" value="Resolv_N"/>
</dbReference>
<dbReference type="PROSITE" id="PS51736">
    <property type="entry name" value="RECOMBINASES_3"/>
    <property type="match status" value="1"/>
</dbReference>
<dbReference type="HOGENOM" id="CLU_417224_0_0_0"/>
<dbReference type="eggNOG" id="COG1801">
    <property type="taxonomic scope" value="Bacteria"/>
</dbReference>
<sequence length="657" mass="73368">MDAREAGFANRFAVYTRVSTAGQADNTSPEAQYEACKAYGLSQGWELLEGHWFHETVSGTKKGADRDILSSLMDLVESKTIKHVVIRKVDRIAREQAVLKEIIMAVYAAGGKVSIADKGMTYQTYRQCAKDVKFESFFAEMEREGIVEKNWEGRINQFKKGSSVMKLPYGYISKQDESRKDKFKLVVINPSEADALVDFLTVFADCRSIKKAIDHASARGYRTRSGKPYTHHFFRDTLKLLDQYNGQHFQQTYSFFDEVETRTFHYPKVVSDDLYHRVKEAQTLKTKADNDHYNGTRPYQGLVFCSHCGEKAGVRFKTKKTLKRNGEQYKTFIVVCTGHRKVIQASYRNTGKHGSAECGKSFRYTELTKKLLEFVDEASTLGTTENYAKELTKVVAKVVNFHAGIKSAISIRNSAAKKKDELVNTVNKLALMEGVDVAAFIAANAEKLAELDKEIALSNRIIAEHKQKAEKLEAMLKASGLEVTEELIESLNLVFKRVLRQHTSLSKGREGTFSGVRVSSPRRAAASPLEGKPEDLLTAYLPETVTRLAGELAEGLAKLRGLVEAGDWDGVNTVLFRLGIRFYADFNAPLGKGNTADIKLVVNLAESDLQRVIPENTTRGHALKNIPMLREALNARGVPVRAPDPPETDPADSGRLL</sequence>
<dbReference type="Proteomes" id="UP000002208">
    <property type="component" value="Chromosome"/>
</dbReference>
<dbReference type="Gene3D" id="3.90.1750.20">
    <property type="entry name" value="Putative Large Serine Recombinase, Chain B, Domain 2"/>
    <property type="match status" value="1"/>
</dbReference>
<dbReference type="eggNOG" id="COG1961">
    <property type="taxonomic scope" value="Bacteria"/>
</dbReference>
<proteinExistence type="predicted"/>
<feature type="coiled-coil region" evidence="1">
    <location>
        <begin position="448"/>
        <end position="482"/>
    </location>
</feature>
<dbReference type="PROSITE" id="PS51737">
    <property type="entry name" value="RECOMBINASE_DNA_BIND"/>
    <property type="match status" value="1"/>
</dbReference>
<dbReference type="STRING" id="546414.Deide_17820"/>
<keyword evidence="6" id="KW-1185">Reference proteome</keyword>
<dbReference type="InterPro" id="IPR038109">
    <property type="entry name" value="DNA_bind_recomb_sf"/>
</dbReference>
<keyword evidence="1" id="KW-0175">Coiled coil</keyword>
<dbReference type="OrthoDB" id="56499at2"/>
<dbReference type="GO" id="GO:0003677">
    <property type="term" value="F:DNA binding"/>
    <property type="evidence" value="ECO:0007669"/>
    <property type="project" value="InterPro"/>
</dbReference>
<dbReference type="InterPro" id="IPR050639">
    <property type="entry name" value="SSR_resolvase"/>
</dbReference>
<dbReference type="Pfam" id="PF00239">
    <property type="entry name" value="Resolvase"/>
    <property type="match status" value="1"/>
</dbReference>
<dbReference type="KEGG" id="ddr:Deide_17820"/>
<evidence type="ECO:0000256" key="2">
    <source>
        <dbReference type="SAM" id="MobiDB-lite"/>
    </source>
</evidence>
<evidence type="ECO:0000259" key="4">
    <source>
        <dbReference type="PROSITE" id="PS51737"/>
    </source>
</evidence>
<dbReference type="SUPFAM" id="SSF53041">
    <property type="entry name" value="Resolvase-like"/>
    <property type="match status" value="1"/>
</dbReference>
<accession>C1CX42</accession>
<organism evidence="5 6">
    <name type="scientific">Deinococcus deserti (strain DSM 17065 / CIP 109153 / LMG 22923 / VCD115)</name>
    <dbReference type="NCBI Taxonomy" id="546414"/>
    <lineage>
        <taxon>Bacteria</taxon>
        <taxon>Thermotogati</taxon>
        <taxon>Deinococcota</taxon>
        <taxon>Deinococci</taxon>
        <taxon>Deinococcales</taxon>
        <taxon>Deinococcaceae</taxon>
        <taxon>Deinococcus</taxon>
    </lineage>
</organism>
<dbReference type="AlphaFoldDB" id="C1CX42"/>
<dbReference type="GO" id="GO:0000150">
    <property type="term" value="F:DNA strand exchange activity"/>
    <property type="evidence" value="ECO:0007669"/>
    <property type="project" value="InterPro"/>
</dbReference>
<reference evidence="5 6" key="1">
    <citation type="journal article" date="2009" name="PLoS Genet.">
        <title>Alliance of proteomics and genomics to unravel the specificities of Sahara bacterium Deinococcus deserti.</title>
        <authorList>
            <person name="de Groot A."/>
            <person name="Dulermo R."/>
            <person name="Ortet P."/>
            <person name="Blanchard L."/>
            <person name="Guerin P."/>
            <person name="Fernandez B."/>
            <person name="Vacherie B."/>
            <person name="Dossat C."/>
            <person name="Jolivet E."/>
            <person name="Siguier P."/>
            <person name="Chandler M."/>
            <person name="Barakat M."/>
            <person name="Dedieu A."/>
            <person name="Barbe V."/>
            <person name="Heulin T."/>
            <person name="Sommer S."/>
            <person name="Achouak W."/>
            <person name="Armengaud J."/>
        </authorList>
    </citation>
    <scope>NUCLEOTIDE SEQUENCE [LARGE SCALE GENOMIC DNA]</scope>
    <source>
        <strain evidence="6">DSM 17065 / CIP 109153 / LMG 22923 / VCD115</strain>
    </source>
</reference>
<protein>
    <submittedName>
        <fullName evidence="5">Putative serine recombinase family, catalytic domain (Putative resolvase, integrase)</fullName>
    </submittedName>
</protein>
<name>C1CX42_DEIDV</name>
<dbReference type="RefSeq" id="WP_012693881.1">
    <property type="nucleotide sequence ID" value="NC_012526.1"/>
</dbReference>
<evidence type="ECO:0000313" key="6">
    <source>
        <dbReference type="Proteomes" id="UP000002208"/>
    </source>
</evidence>
<feature type="domain" description="Resolvase/invertase-type recombinase catalytic" evidence="3">
    <location>
        <begin position="11"/>
        <end position="161"/>
    </location>
</feature>
<dbReference type="EMBL" id="CP001114">
    <property type="protein sequence ID" value="ACO46759.1"/>
    <property type="molecule type" value="Genomic_DNA"/>
</dbReference>
<dbReference type="InterPro" id="IPR011109">
    <property type="entry name" value="DNA_bind_recombinase_dom"/>
</dbReference>
<dbReference type="PANTHER" id="PTHR30461:SF23">
    <property type="entry name" value="DNA RECOMBINASE-RELATED"/>
    <property type="match status" value="1"/>
</dbReference>
<evidence type="ECO:0000313" key="5">
    <source>
        <dbReference type="EMBL" id="ACO46759.1"/>
    </source>
</evidence>
<feature type="domain" description="Recombinase" evidence="4">
    <location>
        <begin position="168"/>
        <end position="290"/>
    </location>
</feature>
<dbReference type="InterPro" id="IPR036162">
    <property type="entry name" value="Resolvase-like_N_sf"/>
</dbReference>